<evidence type="ECO:0000256" key="4">
    <source>
        <dbReference type="ARBA" id="ARBA00013950"/>
    </source>
</evidence>
<feature type="domain" description="Lumazine-binding" evidence="10">
    <location>
        <begin position="94"/>
        <end position="190"/>
    </location>
</feature>
<name>A0A2W5TJ58_9BACT</name>
<dbReference type="EC" id="2.5.1.9" evidence="3 8"/>
<dbReference type="AlphaFoldDB" id="A0A2W5TJ58"/>
<accession>A0A2W5TJ58</accession>
<evidence type="ECO:0000256" key="1">
    <source>
        <dbReference type="ARBA" id="ARBA00002803"/>
    </source>
</evidence>
<dbReference type="NCBIfam" id="NF006767">
    <property type="entry name" value="PRK09289.1"/>
    <property type="match status" value="1"/>
</dbReference>
<dbReference type="PIRSF" id="PIRSF000498">
    <property type="entry name" value="Riboflavin_syn_A"/>
    <property type="match status" value="1"/>
</dbReference>
<dbReference type="InterPro" id="IPR001783">
    <property type="entry name" value="Lumazine-bd"/>
</dbReference>
<protein>
    <recommendedName>
        <fullName evidence="4 8">Riboflavin synthase</fullName>
        <ecNumber evidence="3 8">2.5.1.9</ecNumber>
    </recommendedName>
</protein>
<evidence type="ECO:0000256" key="9">
    <source>
        <dbReference type="PROSITE-ProRule" id="PRU00524"/>
    </source>
</evidence>
<evidence type="ECO:0000256" key="7">
    <source>
        <dbReference type="ARBA" id="ARBA00022737"/>
    </source>
</evidence>
<dbReference type="PANTHER" id="PTHR21098">
    <property type="entry name" value="RIBOFLAVIN SYNTHASE ALPHA CHAIN"/>
    <property type="match status" value="1"/>
</dbReference>
<comment type="pathway">
    <text evidence="2">Cofactor biosynthesis; riboflavin biosynthesis; riboflavin from 2-hydroxy-3-oxobutyl phosphate and 5-amino-6-(D-ribitylamino)uracil: step 2/2.</text>
</comment>
<dbReference type="FunFam" id="2.40.30.20:FF:000004">
    <property type="entry name" value="Riboflavin synthase, alpha subunit"/>
    <property type="match status" value="1"/>
</dbReference>
<sequence>MFTGLVTDLGTVERVTQGPVTDLWVASSFTDFVMGESIACDGVCLTVVEWRGTSFKVQVAPETLRRSTAGSWTVGTRVNLERALRMGDRLGGHWVQGHVDAVGQLRDVRPEGGTIVLTFSLPSSIAAFFVEKGSVCIDGVSLTVTAVGPDSFSVMLIPETQQKTSLGRKRPGDSVNLEADIIGKYVARMMGGRGGLTVEQLRAAGLA</sequence>
<keyword evidence="6" id="KW-0808">Transferase</keyword>
<feature type="domain" description="Lumazine-binding" evidence="10">
    <location>
        <begin position="1"/>
        <end position="93"/>
    </location>
</feature>
<dbReference type="Gene3D" id="2.40.30.20">
    <property type="match status" value="2"/>
</dbReference>
<keyword evidence="5" id="KW-0686">Riboflavin biosynthesis</keyword>
<evidence type="ECO:0000256" key="2">
    <source>
        <dbReference type="ARBA" id="ARBA00004887"/>
    </source>
</evidence>
<dbReference type="PANTHER" id="PTHR21098:SF0">
    <property type="entry name" value="RIBOFLAVIN SYNTHASE"/>
    <property type="match status" value="1"/>
</dbReference>
<reference evidence="11 12" key="1">
    <citation type="submission" date="2017-08" db="EMBL/GenBank/DDBJ databases">
        <title>Infants hospitalized years apart are colonized by the same room-sourced microbial strains.</title>
        <authorList>
            <person name="Brooks B."/>
            <person name="Olm M.R."/>
            <person name="Firek B.A."/>
            <person name="Baker R."/>
            <person name="Thomas B.C."/>
            <person name="Morowitz M.J."/>
            <person name="Banfield J.F."/>
        </authorList>
    </citation>
    <scope>NUCLEOTIDE SEQUENCE [LARGE SCALE GENOMIC DNA]</scope>
    <source>
        <strain evidence="11">S2_003_000_R2_14</strain>
    </source>
</reference>
<evidence type="ECO:0000259" key="10">
    <source>
        <dbReference type="PROSITE" id="PS51177"/>
    </source>
</evidence>
<gene>
    <name evidence="11" type="ORF">DI536_14395</name>
</gene>
<dbReference type="CDD" id="cd00402">
    <property type="entry name" value="Riboflavin_synthase_like"/>
    <property type="match status" value="1"/>
</dbReference>
<evidence type="ECO:0000256" key="3">
    <source>
        <dbReference type="ARBA" id="ARBA00012827"/>
    </source>
</evidence>
<dbReference type="Proteomes" id="UP000249061">
    <property type="component" value="Unassembled WGS sequence"/>
</dbReference>
<feature type="repeat" description="Lumazine-binding" evidence="9">
    <location>
        <begin position="1"/>
        <end position="93"/>
    </location>
</feature>
<dbReference type="GO" id="GO:0009231">
    <property type="term" value="P:riboflavin biosynthetic process"/>
    <property type="evidence" value="ECO:0007669"/>
    <property type="project" value="UniProtKB-KW"/>
</dbReference>
<comment type="caution">
    <text evidence="11">The sequence shown here is derived from an EMBL/GenBank/DDBJ whole genome shotgun (WGS) entry which is preliminary data.</text>
</comment>
<dbReference type="PROSITE" id="PS51177">
    <property type="entry name" value="LUMAZINE_BIND"/>
    <property type="match status" value="2"/>
</dbReference>
<dbReference type="SUPFAM" id="SSF63380">
    <property type="entry name" value="Riboflavin synthase domain-like"/>
    <property type="match status" value="2"/>
</dbReference>
<proteinExistence type="predicted"/>
<dbReference type="Pfam" id="PF00677">
    <property type="entry name" value="Lum_binding"/>
    <property type="match status" value="2"/>
</dbReference>
<evidence type="ECO:0000256" key="5">
    <source>
        <dbReference type="ARBA" id="ARBA00022619"/>
    </source>
</evidence>
<dbReference type="EMBL" id="QFQP01000011">
    <property type="protein sequence ID" value="PZR12756.1"/>
    <property type="molecule type" value="Genomic_DNA"/>
</dbReference>
<comment type="function">
    <text evidence="1">Catalyzes the dismutation of two molecules of 6,7-dimethyl-8-ribityllumazine, resulting in the formation of riboflavin and 5-amino-6-(D-ribitylamino)uracil.</text>
</comment>
<dbReference type="InterPro" id="IPR017938">
    <property type="entry name" value="Riboflavin_synthase-like_b-brl"/>
</dbReference>
<feature type="repeat" description="Lumazine-binding" evidence="9">
    <location>
        <begin position="94"/>
        <end position="190"/>
    </location>
</feature>
<evidence type="ECO:0000256" key="6">
    <source>
        <dbReference type="ARBA" id="ARBA00022679"/>
    </source>
</evidence>
<evidence type="ECO:0000313" key="11">
    <source>
        <dbReference type="EMBL" id="PZR12756.1"/>
    </source>
</evidence>
<keyword evidence="7" id="KW-0677">Repeat</keyword>
<evidence type="ECO:0000256" key="8">
    <source>
        <dbReference type="NCBIfam" id="TIGR00187"/>
    </source>
</evidence>
<evidence type="ECO:0000313" key="12">
    <source>
        <dbReference type="Proteomes" id="UP000249061"/>
    </source>
</evidence>
<dbReference type="GO" id="GO:0004746">
    <property type="term" value="F:riboflavin synthase activity"/>
    <property type="evidence" value="ECO:0007669"/>
    <property type="project" value="UniProtKB-UniRule"/>
</dbReference>
<organism evidence="11 12">
    <name type="scientific">Archangium gephyra</name>
    <dbReference type="NCBI Taxonomy" id="48"/>
    <lineage>
        <taxon>Bacteria</taxon>
        <taxon>Pseudomonadati</taxon>
        <taxon>Myxococcota</taxon>
        <taxon>Myxococcia</taxon>
        <taxon>Myxococcales</taxon>
        <taxon>Cystobacterineae</taxon>
        <taxon>Archangiaceae</taxon>
        <taxon>Archangium</taxon>
    </lineage>
</organism>
<dbReference type="InterPro" id="IPR023366">
    <property type="entry name" value="ATP_synth_asu-like_sf"/>
</dbReference>
<dbReference type="InterPro" id="IPR026017">
    <property type="entry name" value="Lumazine-bd_dom"/>
</dbReference>
<dbReference type="NCBIfam" id="TIGR00187">
    <property type="entry name" value="ribE"/>
    <property type="match status" value="1"/>
</dbReference>